<dbReference type="EMBL" id="JBHUOP010000005">
    <property type="protein sequence ID" value="MFD2841403.1"/>
    <property type="molecule type" value="Genomic_DNA"/>
</dbReference>
<dbReference type="EC" id="4.2.1.136" evidence="19"/>
<dbReference type="InterPro" id="IPR029056">
    <property type="entry name" value="Ribokinase-like"/>
</dbReference>
<keyword evidence="10 17" id="KW-0520">NAD</keyword>
<keyword evidence="23" id="KW-1185">Reference proteome</keyword>
<keyword evidence="7 17" id="KW-0067">ATP-binding</keyword>
<feature type="binding site" evidence="18">
    <location>
        <position position="184"/>
    </location>
    <ligand>
        <name>(6S)-NADPHX</name>
        <dbReference type="ChEBI" id="CHEBI:64076"/>
    </ligand>
</feature>
<feature type="domain" description="YjeF N-terminal" evidence="21">
    <location>
        <begin position="10"/>
        <end position="243"/>
    </location>
</feature>
<dbReference type="InterPro" id="IPR000631">
    <property type="entry name" value="CARKD"/>
</dbReference>
<feature type="binding site" evidence="17">
    <location>
        <begin position="449"/>
        <end position="453"/>
    </location>
    <ligand>
        <name>AMP</name>
        <dbReference type="ChEBI" id="CHEBI:456215"/>
    </ligand>
</feature>
<feature type="binding site" evidence="17">
    <location>
        <position position="309"/>
    </location>
    <ligand>
        <name>(6S)-NADPHX</name>
        <dbReference type="ChEBI" id="CHEBI:64076"/>
    </ligand>
</feature>
<organism evidence="22 23">
    <name type="scientific">Populibacterium corticicola</name>
    <dbReference type="NCBI Taxonomy" id="1812826"/>
    <lineage>
        <taxon>Bacteria</taxon>
        <taxon>Bacillati</taxon>
        <taxon>Actinomycetota</taxon>
        <taxon>Actinomycetes</taxon>
        <taxon>Micrococcales</taxon>
        <taxon>Jonesiaceae</taxon>
        <taxon>Populibacterium</taxon>
    </lineage>
</organism>
<keyword evidence="5 18" id="KW-0479">Metal-binding</keyword>
<sequence>MRFAYTPQQIRDAERPLLEAGEPLMARAAFALYQHVVRALRSRVERGGRVVVLVGPGNNGGDALFAAALLAKRPIEVTVVLLGERVHEVGLSAVRSSQARIVSCSSTEITDDLVAFIRSADTLVDGLLGIGAVGAPRGNAGKLLRRLALNTPRASGAHQTGSVARTINIDRIDESDRPTVIAVDVPSGVNCATGQVQDRNSILAADLTVTFGALKVGLVAAPGCFYAGTIETVDIGLELLGPTSISGMGDGAGTDRLVGNEIPIRELEASDFRSDPLLRELVERPAPDAHKYTRGVAAVLSGTARFPGAGVLATSAALHSGLGMIRYLGAAAVAERVTAAMPEIVTVPGRVQAWTVGSGYEPGDATRRAVLEVLGQPEAAVIDAGAIASLTYEDTTSLHARHILTPHAGELAVLLTRLGTPASRTDVEDNLLSVTRTAHELTGATIVAKGPATVIAGRNGTYIQNDGTPRLATAGSGDVLAGILVAAAARVVAEVEQTSGGDVSANDHIDWAKIAAAGVMLHGLAGRLAAGELLGDSGSRPFSASQVALAVPGVHAYLAGDR</sequence>
<comment type="cofactor">
    <cofactor evidence="18 19">
        <name>K(+)</name>
        <dbReference type="ChEBI" id="CHEBI:29103"/>
    </cofactor>
    <text evidence="18 19">Binds 1 potassium ion per subunit.</text>
</comment>
<evidence type="ECO:0000256" key="8">
    <source>
        <dbReference type="ARBA" id="ARBA00022857"/>
    </source>
</evidence>
<feature type="binding site" evidence="18">
    <location>
        <position position="59"/>
    </location>
    <ligand>
        <name>K(+)</name>
        <dbReference type="ChEBI" id="CHEBI:29103"/>
    </ligand>
</feature>
<proteinExistence type="inferred from homology"/>
<dbReference type="PROSITE" id="PS51383">
    <property type="entry name" value="YJEF_C_3"/>
    <property type="match status" value="1"/>
</dbReference>
<evidence type="ECO:0000259" key="20">
    <source>
        <dbReference type="PROSITE" id="PS51383"/>
    </source>
</evidence>
<comment type="catalytic activity">
    <reaction evidence="1 18 19">
        <text>(6R)-NADHX = (6S)-NADHX</text>
        <dbReference type="Rhea" id="RHEA:32215"/>
        <dbReference type="ChEBI" id="CHEBI:64074"/>
        <dbReference type="ChEBI" id="CHEBI:64075"/>
        <dbReference type="EC" id="5.1.99.6"/>
    </reaction>
</comment>
<dbReference type="RefSeq" id="WP_377467352.1">
    <property type="nucleotide sequence ID" value="NZ_JBHUOP010000005.1"/>
</dbReference>
<feature type="binding site" evidence="18">
    <location>
        <position position="187"/>
    </location>
    <ligand>
        <name>K(+)</name>
        <dbReference type="ChEBI" id="CHEBI:29103"/>
    </ligand>
</feature>
<comment type="catalytic activity">
    <reaction evidence="16 17 19">
        <text>(6S)-NADPHX + ADP = AMP + phosphate + NADPH + H(+)</text>
        <dbReference type="Rhea" id="RHEA:32235"/>
        <dbReference type="ChEBI" id="CHEBI:15378"/>
        <dbReference type="ChEBI" id="CHEBI:43474"/>
        <dbReference type="ChEBI" id="CHEBI:57783"/>
        <dbReference type="ChEBI" id="CHEBI:64076"/>
        <dbReference type="ChEBI" id="CHEBI:456215"/>
        <dbReference type="ChEBI" id="CHEBI:456216"/>
        <dbReference type="EC" id="4.2.1.136"/>
    </reaction>
</comment>
<comment type="similarity">
    <text evidence="3 19">In the N-terminal section; belongs to the NnrE/AIBP family.</text>
</comment>
<evidence type="ECO:0000256" key="16">
    <source>
        <dbReference type="ARBA" id="ARBA00049209"/>
    </source>
</evidence>
<comment type="similarity">
    <text evidence="4 19">In the C-terminal section; belongs to the NnrD/CARKD family.</text>
</comment>
<feature type="binding site" evidence="17">
    <location>
        <position position="407"/>
    </location>
    <ligand>
        <name>(6S)-NADPHX</name>
        <dbReference type="ChEBI" id="CHEBI:64076"/>
    </ligand>
</feature>
<dbReference type="PROSITE" id="PS51385">
    <property type="entry name" value="YJEF_N"/>
    <property type="match status" value="1"/>
</dbReference>
<feature type="binding site" evidence="18">
    <location>
        <begin position="129"/>
        <end position="135"/>
    </location>
    <ligand>
        <name>(6S)-NADPHX</name>
        <dbReference type="ChEBI" id="CHEBI:64076"/>
    </ligand>
</feature>
<comment type="similarity">
    <text evidence="17">Belongs to the NnrD/CARKD family.</text>
</comment>
<reference evidence="23" key="1">
    <citation type="journal article" date="2019" name="Int. J. Syst. Evol. Microbiol.">
        <title>The Global Catalogue of Microorganisms (GCM) 10K type strain sequencing project: providing services to taxonomists for standard genome sequencing and annotation.</title>
        <authorList>
            <consortium name="The Broad Institute Genomics Platform"/>
            <consortium name="The Broad Institute Genome Sequencing Center for Infectious Disease"/>
            <person name="Wu L."/>
            <person name="Ma J."/>
        </authorList>
    </citation>
    <scope>NUCLEOTIDE SEQUENCE [LARGE SCALE GENOMIC DNA]</scope>
    <source>
        <strain evidence="23">KCTC 33576</strain>
    </source>
</reference>
<dbReference type="InterPro" id="IPR017953">
    <property type="entry name" value="Carbohydrate_kinase_pred_CS"/>
</dbReference>
<dbReference type="CDD" id="cd01171">
    <property type="entry name" value="YXKO-related"/>
    <property type="match status" value="1"/>
</dbReference>
<evidence type="ECO:0000256" key="13">
    <source>
        <dbReference type="ARBA" id="ARBA00023268"/>
    </source>
</evidence>
<feature type="binding site" evidence="18">
    <location>
        <begin position="58"/>
        <end position="62"/>
    </location>
    <ligand>
        <name>(6S)-NADPHX</name>
        <dbReference type="ChEBI" id="CHEBI:64076"/>
    </ligand>
</feature>
<keyword evidence="12 17" id="KW-0456">Lyase</keyword>
<evidence type="ECO:0000256" key="1">
    <source>
        <dbReference type="ARBA" id="ARBA00000013"/>
    </source>
</evidence>
<dbReference type="Pfam" id="PF03853">
    <property type="entry name" value="YjeF_N"/>
    <property type="match status" value="1"/>
</dbReference>
<evidence type="ECO:0000256" key="11">
    <source>
        <dbReference type="ARBA" id="ARBA00023235"/>
    </source>
</evidence>
<name>A0ABW5XI48_9MICO</name>
<evidence type="ECO:0000256" key="4">
    <source>
        <dbReference type="ARBA" id="ARBA00009524"/>
    </source>
</evidence>
<keyword evidence="13" id="KW-0511">Multifunctional enzyme</keyword>
<evidence type="ECO:0000256" key="17">
    <source>
        <dbReference type="HAMAP-Rule" id="MF_01965"/>
    </source>
</evidence>
<comment type="function">
    <text evidence="14 19">Bifunctional enzyme that catalyzes the epimerization of the S- and R-forms of NAD(P)HX and the dehydration of the S-form of NAD(P)HX at the expense of ADP, which is converted to AMP. This allows the repair of both epimers of NAD(P)HX, a damaged form of NAD(P)H that is a result of enzymatic or heat-dependent hydration.</text>
</comment>
<evidence type="ECO:0000256" key="10">
    <source>
        <dbReference type="ARBA" id="ARBA00023027"/>
    </source>
</evidence>
<feature type="binding site" evidence="17">
    <location>
        <position position="359"/>
    </location>
    <ligand>
        <name>(6S)-NADPHX</name>
        <dbReference type="ChEBI" id="CHEBI:64076"/>
    </ligand>
</feature>
<feature type="domain" description="YjeF C-terminal" evidence="20">
    <location>
        <begin position="274"/>
        <end position="558"/>
    </location>
</feature>
<evidence type="ECO:0000256" key="3">
    <source>
        <dbReference type="ARBA" id="ARBA00006001"/>
    </source>
</evidence>
<evidence type="ECO:0000256" key="15">
    <source>
        <dbReference type="ARBA" id="ARBA00048238"/>
    </source>
</evidence>
<evidence type="ECO:0000256" key="5">
    <source>
        <dbReference type="ARBA" id="ARBA00022723"/>
    </source>
</evidence>
<comment type="caution">
    <text evidence="18">Lacks conserved residue(s) required for the propagation of feature annotation.</text>
</comment>
<comment type="caution">
    <text evidence="22">The sequence shown here is derived from an EMBL/GenBank/DDBJ whole genome shotgun (WGS) entry which is preliminary data.</text>
</comment>
<comment type="catalytic activity">
    <reaction evidence="15 17 19">
        <text>(6S)-NADHX + ADP = AMP + phosphate + NADH + H(+)</text>
        <dbReference type="Rhea" id="RHEA:32223"/>
        <dbReference type="ChEBI" id="CHEBI:15378"/>
        <dbReference type="ChEBI" id="CHEBI:43474"/>
        <dbReference type="ChEBI" id="CHEBI:57945"/>
        <dbReference type="ChEBI" id="CHEBI:64074"/>
        <dbReference type="ChEBI" id="CHEBI:456215"/>
        <dbReference type="ChEBI" id="CHEBI:456216"/>
        <dbReference type="EC" id="4.2.1.136"/>
    </reaction>
</comment>
<feature type="binding site" evidence="17">
    <location>
        <position position="477"/>
    </location>
    <ligand>
        <name>AMP</name>
        <dbReference type="ChEBI" id="CHEBI:456215"/>
    </ligand>
</feature>
<dbReference type="InterPro" id="IPR030677">
    <property type="entry name" value="Nnr"/>
</dbReference>
<keyword evidence="9 18" id="KW-0630">Potassium</keyword>
<accession>A0ABW5XI48</accession>
<dbReference type="PIRSF" id="PIRSF017184">
    <property type="entry name" value="Nnr"/>
    <property type="match status" value="1"/>
</dbReference>
<dbReference type="Proteomes" id="UP001597391">
    <property type="component" value="Unassembled WGS sequence"/>
</dbReference>
<evidence type="ECO:0000313" key="23">
    <source>
        <dbReference type="Proteomes" id="UP001597391"/>
    </source>
</evidence>
<evidence type="ECO:0000313" key="22">
    <source>
        <dbReference type="EMBL" id="MFD2841403.1"/>
    </source>
</evidence>
<feature type="binding site" evidence="17">
    <location>
        <position position="478"/>
    </location>
    <ligand>
        <name>(6S)-NADPHX</name>
        <dbReference type="ChEBI" id="CHEBI:64076"/>
    </ligand>
</feature>
<feature type="binding site" evidence="18">
    <location>
        <position position="125"/>
    </location>
    <ligand>
        <name>K(+)</name>
        <dbReference type="ChEBI" id="CHEBI:29103"/>
    </ligand>
</feature>
<comment type="catalytic activity">
    <reaction evidence="2 18 19">
        <text>(6R)-NADPHX = (6S)-NADPHX</text>
        <dbReference type="Rhea" id="RHEA:32227"/>
        <dbReference type="ChEBI" id="CHEBI:64076"/>
        <dbReference type="ChEBI" id="CHEBI:64077"/>
        <dbReference type="EC" id="5.1.99.6"/>
    </reaction>
</comment>
<comment type="similarity">
    <text evidence="18">Belongs to the NnrE/AIBP family.</text>
</comment>
<dbReference type="Pfam" id="PF01256">
    <property type="entry name" value="Carb_kinase"/>
    <property type="match status" value="1"/>
</dbReference>
<evidence type="ECO:0000256" key="19">
    <source>
        <dbReference type="PIRNR" id="PIRNR017184"/>
    </source>
</evidence>
<evidence type="ECO:0000256" key="2">
    <source>
        <dbReference type="ARBA" id="ARBA00000909"/>
    </source>
</evidence>
<dbReference type="HAMAP" id="MF_01966">
    <property type="entry name" value="NADHX_epimerase"/>
    <property type="match status" value="1"/>
</dbReference>
<keyword evidence="11 18" id="KW-0413">Isomerase</keyword>
<dbReference type="EC" id="5.1.99.6" evidence="19"/>
<keyword evidence="8 17" id="KW-0521">NADP</keyword>
<evidence type="ECO:0000256" key="12">
    <source>
        <dbReference type="ARBA" id="ARBA00023239"/>
    </source>
</evidence>
<dbReference type="SUPFAM" id="SSF53613">
    <property type="entry name" value="Ribokinase-like"/>
    <property type="match status" value="1"/>
</dbReference>
<dbReference type="Gene3D" id="3.40.50.10260">
    <property type="entry name" value="YjeF N-terminal domain"/>
    <property type="match status" value="1"/>
</dbReference>
<dbReference type="Gene3D" id="3.40.1190.20">
    <property type="match status" value="1"/>
</dbReference>
<evidence type="ECO:0000256" key="6">
    <source>
        <dbReference type="ARBA" id="ARBA00022741"/>
    </source>
</evidence>
<dbReference type="PROSITE" id="PS01050">
    <property type="entry name" value="YJEF_C_2"/>
    <property type="match status" value="1"/>
</dbReference>
<dbReference type="SUPFAM" id="SSF64153">
    <property type="entry name" value="YjeF N-terminal domain-like"/>
    <property type="match status" value="1"/>
</dbReference>
<comment type="function">
    <text evidence="17">Catalyzes the dehydration of the S-form of NAD(P)HX at the expense of ADP, which is converted to AMP. Together with NAD(P)HX epimerase, which catalyzes the epimerization of the S- and R-forms, the enzyme allows the repair of both epimers of NAD(P)HX, a damaged form of NAD(P)H that is a result of enzymatic or heat-dependent hydration.</text>
</comment>
<protein>
    <recommendedName>
        <fullName evidence="19">Bifunctional NAD(P)H-hydrate repair enzyme</fullName>
    </recommendedName>
    <alternativeName>
        <fullName evidence="19">Nicotinamide nucleotide repair protein</fullName>
    </alternativeName>
    <domain>
        <recommendedName>
            <fullName evidence="19">ADP-dependent (S)-NAD(P)H-hydrate dehydratase</fullName>
            <ecNumber evidence="19">4.2.1.136</ecNumber>
        </recommendedName>
        <alternativeName>
            <fullName evidence="19">ADP-dependent NAD(P)HX dehydratase</fullName>
        </alternativeName>
    </domain>
    <domain>
        <recommendedName>
            <fullName evidence="19">NAD(P)H-hydrate epimerase</fullName>
            <ecNumber evidence="19">5.1.99.6</ecNumber>
        </recommendedName>
    </domain>
</protein>
<evidence type="ECO:0000256" key="9">
    <source>
        <dbReference type="ARBA" id="ARBA00022958"/>
    </source>
</evidence>
<dbReference type="PANTHER" id="PTHR12592:SF0">
    <property type="entry name" value="ATP-DEPENDENT (S)-NAD(P)H-HYDRATE DEHYDRATASE"/>
    <property type="match status" value="1"/>
</dbReference>
<gene>
    <name evidence="17" type="primary">nnrD</name>
    <name evidence="18" type="synonym">nnrE</name>
    <name evidence="22" type="ORF">ACFSYH_12630</name>
</gene>
<comment type="cofactor">
    <cofactor evidence="17">
        <name>Mg(2+)</name>
        <dbReference type="ChEBI" id="CHEBI:18420"/>
    </cofactor>
</comment>
<comment type="subunit">
    <text evidence="17">Homotetramer.</text>
</comment>
<dbReference type="InterPro" id="IPR036652">
    <property type="entry name" value="YjeF_N_dom_sf"/>
</dbReference>
<dbReference type="PANTHER" id="PTHR12592">
    <property type="entry name" value="ATP-DEPENDENT (S)-NAD(P)H-HYDRATE DEHYDRATASE FAMILY MEMBER"/>
    <property type="match status" value="1"/>
</dbReference>
<evidence type="ECO:0000256" key="7">
    <source>
        <dbReference type="ARBA" id="ARBA00022840"/>
    </source>
</evidence>
<evidence type="ECO:0000256" key="18">
    <source>
        <dbReference type="HAMAP-Rule" id="MF_01966"/>
    </source>
</evidence>
<keyword evidence="6 17" id="KW-0547">Nucleotide-binding</keyword>
<comment type="function">
    <text evidence="18">Catalyzes the epimerization of the S- and R-forms of NAD(P)HX, a damaged form of NAD(P)H that is a result of enzymatic or heat-dependent hydration. This is a prerequisite for the S-specific NAD(P)H-hydrate dehydratase to allow the repair of both epimers of NAD(P)HX.</text>
</comment>
<evidence type="ECO:0000256" key="14">
    <source>
        <dbReference type="ARBA" id="ARBA00025153"/>
    </source>
</evidence>
<dbReference type="InterPro" id="IPR004443">
    <property type="entry name" value="YjeF_N_dom"/>
</dbReference>
<dbReference type="HAMAP" id="MF_01965">
    <property type="entry name" value="NADHX_dehydratase"/>
    <property type="match status" value="1"/>
</dbReference>
<evidence type="ECO:0000259" key="21">
    <source>
        <dbReference type="PROSITE" id="PS51385"/>
    </source>
</evidence>